<dbReference type="GO" id="GO:0030322">
    <property type="term" value="P:stabilization of membrane potential"/>
    <property type="evidence" value="ECO:0007669"/>
    <property type="project" value="TreeGrafter"/>
</dbReference>
<feature type="transmembrane region" description="Helical" evidence="10">
    <location>
        <begin position="677"/>
        <end position="696"/>
    </location>
</feature>
<keyword evidence="3 8" id="KW-0812">Transmembrane</keyword>
<dbReference type="HOGENOM" id="CLU_009214_0_0_1"/>
<feature type="transmembrane region" description="Helical" evidence="10">
    <location>
        <begin position="284"/>
        <end position="302"/>
    </location>
</feature>
<dbReference type="GO" id="GO:0022841">
    <property type="term" value="F:potassium ion leak channel activity"/>
    <property type="evidence" value="ECO:0007669"/>
    <property type="project" value="TreeGrafter"/>
</dbReference>
<dbReference type="GeneID" id="18813094"/>
<feature type="compositionally biased region" description="Basic and acidic residues" evidence="9">
    <location>
        <begin position="755"/>
        <end position="765"/>
    </location>
</feature>
<evidence type="ECO:0000256" key="2">
    <source>
        <dbReference type="ARBA" id="ARBA00022448"/>
    </source>
</evidence>
<feature type="transmembrane region" description="Helical" evidence="10">
    <location>
        <begin position="618"/>
        <end position="639"/>
    </location>
</feature>
<keyword evidence="7 8" id="KW-0407">Ion channel</keyword>
<sequence length="931" mass="103671">MALRMLLPFVFSKSFSSDPEKGPQTTRSPVNDTPSRSGIAGRGDGSQRGDGEGIDDEPAVDDEENASDDGTTEDTRSPRNDDPRMLRRFSAGETHAHVSHISRRTPSWWSRFTNSVFPPSDDDIESYIPHYRYTPIISGIIIPFAILLEIPGLTEKWYIRTQKGHIVDTQPNPAILDVGLGFSIGCALIANICLIIRFLEKRVKTMTILCTVFLTIHDVINITAVTIFGVEHRFNDGFTYGESFWMTVCSTIASTLTNITLIMDLIRTPDFEKSGSGLTRKQRSLVIIIIILFVYIALGALINSLLLQLSFINGLFLTVVSIETIGFGDIVPTSTAGRIFVCAYSAIGIVNIGVVVGLFRETVMEGLEVGYRKRVKDLSDNRRAARRKKRAEHRWKQAVMWRLRDRRAPTWIREKKRDEARGQWAWFRIWLANLAFPQSVFTKPSSSSNLNQGPHGMRLNLEALTHAQLETAALEAGVPLESLLPPNFCPSQREFRTSEDENADSGADSPQRFMSPHDVYQHEEPTLGSLTHERIGRMAAVLTRFAMVAYDSAGTATQNQENGGENRSSAWALVGPSTGTTNSSGFALSGALPSRTSSSDSLGSDYHAEVAETEKKAFYARLTIAWALFIIFWMVGSAIFMKTEGWSYGISMYFCFIAFTTIGYGDYAPNTPAGRSIFVVWALLGVGAMTILISVVSEAYSSRYKGIIQSGLFEKAVRQYRKRAKEDQMVETIARRNGGASVRFHPQERPSTQRPSRDLTSRCDENLPVSPRIDVEGSKGNDLDVDTSARKLLQAETRAKEALESLPRHVMNQVLTFQQYVHYLGKGSNTGTADAEEFVEDKLKSLLDDVVGSESIRQHTKAELLQDGATRQVLFTLSFEKALKEMVHIAEQAMQALNERDNLIALQEQDRGIVDVDSDLFQEEVGHSDHK</sequence>
<evidence type="ECO:0000256" key="5">
    <source>
        <dbReference type="ARBA" id="ARBA00023065"/>
    </source>
</evidence>
<dbReference type="PRINTS" id="PR01333">
    <property type="entry name" value="2POREKCHANEL"/>
</dbReference>
<evidence type="ECO:0000256" key="3">
    <source>
        <dbReference type="ARBA" id="ARBA00022692"/>
    </source>
</evidence>
<keyword evidence="4 10" id="KW-1133">Transmembrane helix</keyword>
<comment type="similarity">
    <text evidence="8">Belongs to the two pore domain potassium channel (TC 1.A.1.8) family.</text>
</comment>
<feature type="region of interest" description="Disordered" evidence="9">
    <location>
        <begin position="740"/>
        <end position="781"/>
    </location>
</feature>
<evidence type="ECO:0000256" key="7">
    <source>
        <dbReference type="ARBA" id="ARBA00023303"/>
    </source>
</evidence>
<feature type="transmembrane region" description="Helical" evidence="10">
    <location>
        <begin position="339"/>
        <end position="359"/>
    </location>
</feature>
<evidence type="ECO:0000256" key="9">
    <source>
        <dbReference type="SAM" id="MobiDB-lite"/>
    </source>
</evidence>
<gene>
    <name evidence="12" type="ORF">SERLADRAFT_412793</name>
</gene>
<feature type="domain" description="Potassium channel" evidence="11">
    <location>
        <begin position="290"/>
        <end position="364"/>
    </location>
</feature>
<feature type="transmembrane region" description="Helical" evidence="10">
    <location>
        <begin position="136"/>
        <end position="154"/>
    </location>
</feature>
<feature type="domain" description="Potassium channel" evidence="11">
    <location>
        <begin position="629"/>
        <end position="700"/>
    </location>
</feature>
<feature type="region of interest" description="Disordered" evidence="9">
    <location>
        <begin position="491"/>
        <end position="511"/>
    </location>
</feature>
<dbReference type="InterPro" id="IPR013099">
    <property type="entry name" value="K_chnl_dom"/>
</dbReference>
<evidence type="ECO:0000256" key="4">
    <source>
        <dbReference type="ARBA" id="ARBA00022989"/>
    </source>
</evidence>
<feature type="compositionally biased region" description="Basic and acidic residues" evidence="9">
    <location>
        <begin position="73"/>
        <end position="85"/>
    </location>
</feature>
<evidence type="ECO:0000256" key="6">
    <source>
        <dbReference type="ARBA" id="ARBA00023136"/>
    </source>
</evidence>
<dbReference type="OrthoDB" id="297496at2759"/>
<dbReference type="SUPFAM" id="SSF81324">
    <property type="entry name" value="Voltage-gated potassium channels"/>
    <property type="match status" value="2"/>
</dbReference>
<dbReference type="AlphaFoldDB" id="F8NHN3"/>
<dbReference type="Gene3D" id="1.10.287.70">
    <property type="match status" value="2"/>
</dbReference>
<feature type="transmembrane region" description="Helical" evidence="10">
    <location>
        <begin position="174"/>
        <end position="196"/>
    </location>
</feature>
<dbReference type="InterPro" id="IPR003280">
    <property type="entry name" value="2pore_dom_K_chnl"/>
</dbReference>
<protein>
    <recommendedName>
        <fullName evidence="11">Potassium channel domain-containing protein</fullName>
    </recommendedName>
</protein>
<feature type="transmembrane region" description="Helical" evidence="10">
    <location>
        <begin position="208"/>
        <end position="229"/>
    </location>
</feature>
<evidence type="ECO:0000259" key="11">
    <source>
        <dbReference type="Pfam" id="PF07885"/>
    </source>
</evidence>
<dbReference type="Pfam" id="PF07885">
    <property type="entry name" value="Ion_trans_2"/>
    <property type="match status" value="2"/>
</dbReference>
<accession>F8NHN3</accession>
<dbReference type="KEGG" id="sla:SERLADRAFT_412793"/>
<dbReference type="RefSeq" id="XP_007313443.1">
    <property type="nucleotide sequence ID" value="XM_007313381.1"/>
</dbReference>
<keyword evidence="5 8" id="KW-0406">Ion transport</keyword>
<comment type="subcellular location">
    <subcellularLocation>
        <location evidence="1">Membrane</location>
        <topology evidence="1">Multi-pass membrane protein</topology>
    </subcellularLocation>
</comment>
<feature type="compositionally biased region" description="Acidic residues" evidence="9">
    <location>
        <begin position="52"/>
        <end position="72"/>
    </location>
</feature>
<feature type="compositionally biased region" description="Polar residues" evidence="9">
    <location>
        <begin position="13"/>
        <end position="36"/>
    </location>
</feature>
<dbReference type="EMBL" id="GL945429">
    <property type="protein sequence ID" value="EGO29201.1"/>
    <property type="molecule type" value="Genomic_DNA"/>
</dbReference>
<keyword evidence="6 10" id="KW-0472">Membrane</keyword>
<proteinExistence type="inferred from homology"/>
<dbReference type="Proteomes" id="UP000008064">
    <property type="component" value="Unassembled WGS sequence"/>
</dbReference>
<evidence type="ECO:0000256" key="1">
    <source>
        <dbReference type="ARBA" id="ARBA00004141"/>
    </source>
</evidence>
<keyword evidence="2 8" id="KW-0813">Transport</keyword>
<dbReference type="PANTHER" id="PTHR11003:SF342">
    <property type="entry name" value="OUTWARD-RECTIFIER POTASSIUM CHANNEL TOK1"/>
    <property type="match status" value="1"/>
</dbReference>
<evidence type="ECO:0000256" key="10">
    <source>
        <dbReference type="SAM" id="Phobius"/>
    </source>
</evidence>
<feature type="region of interest" description="Disordered" evidence="9">
    <location>
        <begin position="13"/>
        <end position="85"/>
    </location>
</feature>
<evidence type="ECO:0000313" key="12">
    <source>
        <dbReference type="EMBL" id="EGO29201.1"/>
    </source>
</evidence>
<feature type="transmembrane region" description="Helical" evidence="10">
    <location>
        <begin position="244"/>
        <end position="263"/>
    </location>
</feature>
<dbReference type="GO" id="GO:0015271">
    <property type="term" value="F:outward rectifier potassium channel activity"/>
    <property type="evidence" value="ECO:0007669"/>
    <property type="project" value="TreeGrafter"/>
</dbReference>
<dbReference type="PANTHER" id="PTHR11003">
    <property type="entry name" value="POTASSIUM CHANNEL, SUBFAMILY K"/>
    <property type="match status" value="1"/>
</dbReference>
<reference evidence="12" key="1">
    <citation type="submission" date="2011-04" db="EMBL/GenBank/DDBJ databases">
        <title>Evolution of plant cell wall degrading machinery underlies the functional diversity of forest fungi.</title>
        <authorList>
            <consortium name="US DOE Joint Genome Institute (JGI-PGF)"/>
            <person name="Eastwood D.C."/>
            <person name="Floudas D."/>
            <person name="Binder M."/>
            <person name="Majcherczyk A."/>
            <person name="Schneider P."/>
            <person name="Aerts A."/>
            <person name="Asiegbu F.O."/>
            <person name="Baker S.E."/>
            <person name="Barry K."/>
            <person name="Bendiksby M."/>
            <person name="Blumentritt M."/>
            <person name="Coutinho P.M."/>
            <person name="Cullen D."/>
            <person name="Cullen D."/>
            <person name="Gathman A."/>
            <person name="Goodell B."/>
            <person name="Henrissat B."/>
            <person name="Ihrmark K."/>
            <person name="Kauserud H."/>
            <person name="Kohler A."/>
            <person name="LaButti K."/>
            <person name="Lapidus A."/>
            <person name="Lavin J.L."/>
            <person name="Lee Y.-H."/>
            <person name="Lindquist E."/>
            <person name="Lilly W."/>
            <person name="Lucas S."/>
            <person name="Morin E."/>
            <person name="Murat C."/>
            <person name="Oguiza J.A."/>
            <person name="Park J."/>
            <person name="Pisabarro A.G."/>
            <person name="Riley R."/>
            <person name="Rosling A."/>
            <person name="Salamov A."/>
            <person name="Schmidt O."/>
            <person name="Schmutz J."/>
            <person name="Skrede I."/>
            <person name="Stenlid J."/>
            <person name="Wiebenga A."/>
            <person name="Xie X."/>
            <person name="Kues U."/>
            <person name="Hibbett D.S."/>
            <person name="Hoffmeister D."/>
            <person name="Hogberg N."/>
            <person name="Martin F."/>
            <person name="Grigoriev I.V."/>
            <person name="Watkinson S.C."/>
        </authorList>
    </citation>
    <scope>NUCLEOTIDE SEQUENCE</scope>
    <source>
        <strain evidence="12">S7.9</strain>
    </source>
</reference>
<feature type="transmembrane region" description="Helical" evidence="10">
    <location>
        <begin position="646"/>
        <end position="665"/>
    </location>
</feature>
<evidence type="ECO:0000256" key="8">
    <source>
        <dbReference type="RuleBase" id="RU003857"/>
    </source>
</evidence>
<organism>
    <name type="scientific">Serpula lacrymans var. lacrymans (strain S7.9)</name>
    <name type="common">Dry rot fungus</name>
    <dbReference type="NCBI Taxonomy" id="578457"/>
    <lineage>
        <taxon>Eukaryota</taxon>
        <taxon>Fungi</taxon>
        <taxon>Dikarya</taxon>
        <taxon>Basidiomycota</taxon>
        <taxon>Agaricomycotina</taxon>
        <taxon>Agaricomycetes</taxon>
        <taxon>Agaricomycetidae</taxon>
        <taxon>Boletales</taxon>
        <taxon>Coniophorineae</taxon>
        <taxon>Serpulaceae</taxon>
        <taxon>Serpula</taxon>
    </lineage>
</organism>
<name>F8NHN3_SERL9</name>
<dbReference type="GO" id="GO:0005886">
    <property type="term" value="C:plasma membrane"/>
    <property type="evidence" value="ECO:0007669"/>
    <property type="project" value="TreeGrafter"/>
</dbReference>